<dbReference type="SMART" id="SM00271">
    <property type="entry name" value="DnaJ"/>
    <property type="match status" value="1"/>
</dbReference>
<organism evidence="4 5">
    <name type="scientific">Lachnoclostridium phocaeense</name>
    <dbReference type="NCBI Taxonomy" id="1871021"/>
    <lineage>
        <taxon>Bacteria</taxon>
        <taxon>Bacillati</taxon>
        <taxon>Bacillota</taxon>
        <taxon>Clostridia</taxon>
        <taxon>Lachnospirales</taxon>
        <taxon>Lachnospiraceae</taxon>
    </lineage>
</organism>
<gene>
    <name evidence="4" type="ORF">K8V82_02705</name>
</gene>
<dbReference type="Gene3D" id="1.10.287.110">
    <property type="entry name" value="DnaJ domain"/>
    <property type="match status" value="1"/>
</dbReference>
<sequence length="286" mass="31865">MTREEACRILGVAPGTDPKEIKKKYRQLMHRLHPDAAPSVRDVHLAWQVNIAYGLLKQTPSDALRSSSHAEDSDTSGSKTGPGKAGRQNVWDAPVNPHAFREREILCYAEGQDGEILDTFSVARGNYFWTTEEDFPLFLRSIYNCGKELLDEADASLGRASAPACRHKIHAELTYLLAQQYISAAPLLKELSRKVIRTKEGQEVFCFLAMLETEGRAVSLAAEAPLCPGRLKDHRLYLTDSAGRETGYLSFSDDRLYYVIVPLFEQRRVLVRIRAAGDASPSGRVG</sequence>
<dbReference type="InterPro" id="IPR001623">
    <property type="entry name" value="DnaJ_domain"/>
</dbReference>
<feature type="region of interest" description="Disordered" evidence="2">
    <location>
        <begin position="63"/>
        <end position="92"/>
    </location>
</feature>
<feature type="domain" description="J" evidence="3">
    <location>
        <begin position="5"/>
        <end position="77"/>
    </location>
</feature>
<evidence type="ECO:0000313" key="4">
    <source>
        <dbReference type="EMBL" id="HJF93683.1"/>
    </source>
</evidence>
<dbReference type="Pfam" id="PF00226">
    <property type="entry name" value="DnaJ"/>
    <property type="match status" value="1"/>
</dbReference>
<dbReference type="Proteomes" id="UP000769156">
    <property type="component" value="Unassembled WGS sequence"/>
</dbReference>
<accession>A0A921LDZ0</accession>
<dbReference type="EMBL" id="DYVY01000046">
    <property type="protein sequence ID" value="HJF93683.1"/>
    <property type="molecule type" value="Genomic_DNA"/>
</dbReference>
<evidence type="ECO:0000256" key="1">
    <source>
        <dbReference type="ARBA" id="ARBA00022705"/>
    </source>
</evidence>
<dbReference type="PROSITE" id="PS50076">
    <property type="entry name" value="DNAJ_2"/>
    <property type="match status" value="1"/>
</dbReference>
<protein>
    <submittedName>
        <fullName evidence="4">J domain-containing protein</fullName>
    </submittedName>
</protein>
<evidence type="ECO:0000259" key="3">
    <source>
        <dbReference type="PROSITE" id="PS50076"/>
    </source>
</evidence>
<evidence type="ECO:0000256" key="2">
    <source>
        <dbReference type="SAM" id="MobiDB-lite"/>
    </source>
</evidence>
<dbReference type="AlphaFoldDB" id="A0A921LDZ0"/>
<reference evidence="4" key="2">
    <citation type="submission" date="2021-09" db="EMBL/GenBank/DDBJ databases">
        <authorList>
            <person name="Gilroy R."/>
        </authorList>
    </citation>
    <scope>NUCLEOTIDE SEQUENCE</scope>
    <source>
        <strain evidence="4">ChiSjej5B23-16112</strain>
    </source>
</reference>
<evidence type="ECO:0000313" key="5">
    <source>
        <dbReference type="Proteomes" id="UP000769156"/>
    </source>
</evidence>
<dbReference type="InterPro" id="IPR036869">
    <property type="entry name" value="J_dom_sf"/>
</dbReference>
<keyword evidence="1" id="KW-0235">DNA replication</keyword>
<dbReference type="CDD" id="cd06257">
    <property type="entry name" value="DnaJ"/>
    <property type="match status" value="1"/>
</dbReference>
<dbReference type="SUPFAM" id="SSF46565">
    <property type="entry name" value="Chaperone J-domain"/>
    <property type="match status" value="1"/>
</dbReference>
<name>A0A921LDZ0_9FIRM</name>
<dbReference type="GO" id="GO:0006260">
    <property type="term" value="P:DNA replication"/>
    <property type="evidence" value="ECO:0007669"/>
    <property type="project" value="UniProtKB-KW"/>
</dbReference>
<proteinExistence type="predicted"/>
<comment type="caution">
    <text evidence="4">The sequence shown here is derived from an EMBL/GenBank/DDBJ whole genome shotgun (WGS) entry which is preliminary data.</text>
</comment>
<reference evidence="4" key="1">
    <citation type="journal article" date="2021" name="PeerJ">
        <title>Extensive microbial diversity within the chicken gut microbiome revealed by metagenomics and culture.</title>
        <authorList>
            <person name="Gilroy R."/>
            <person name="Ravi A."/>
            <person name="Getino M."/>
            <person name="Pursley I."/>
            <person name="Horton D.L."/>
            <person name="Alikhan N.F."/>
            <person name="Baker D."/>
            <person name="Gharbi K."/>
            <person name="Hall N."/>
            <person name="Watson M."/>
            <person name="Adriaenssens E.M."/>
            <person name="Foster-Nyarko E."/>
            <person name="Jarju S."/>
            <person name="Secka A."/>
            <person name="Antonio M."/>
            <person name="Oren A."/>
            <person name="Chaudhuri R.R."/>
            <person name="La Ragione R."/>
            <person name="Hildebrand F."/>
            <person name="Pallen M.J."/>
        </authorList>
    </citation>
    <scope>NUCLEOTIDE SEQUENCE</scope>
    <source>
        <strain evidence="4">ChiSjej5B23-16112</strain>
    </source>
</reference>